<keyword evidence="2" id="KW-1185">Reference proteome</keyword>
<dbReference type="EMBL" id="SRYG01000017">
    <property type="protein sequence ID" value="TGY65468.1"/>
    <property type="molecule type" value="Genomic_DNA"/>
</dbReference>
<evidence type="ECO:0000313" key="1">
    <source>
        <dbReference type="EMBL" id="TGY65468.1"/>
    </source>
</evidence>
<gene>
    <name evidence="1" type="ORF">E5336_08610</name>
</gene>
<sequence>MKRWATTFFLQEENMKPTTIDDLYTYSFLGNLKSRDQTAIFVKAVANETDNTYDQVLYQWKNGTVRPLTSFGQESNFAFLDDDTIVFCGNRKKREGKTSIYELSLQGGEAQEIATLDFDNAQIAGCLGDGTLVLLIREDGQSNETDYEVFDEIPFYVNGAGITNKKRAHLYLWKEGELTSLTSPLFDAAMVKVANDQIYVVGEEWKRKSSLMPALFQVDPSQSAWTTLIEAETLSIQDFAPAKDGVYVFGSDCVRFGLNENPDLYRVGKDQPLQKLGEWGLCVGNTVGTDCACVGGNALLVHENALYFTTTVEDHVELYRFTDRFERIFVMEGTIQAFTFVDGELLLIGAKTASLQELYAVRDGGLRACTTFNDEAERWVAVPQPVEYAGFDGGRMTGYVLYPKDFDPNKTYPGILDIHGGPKTVYGTVFYHEMQLWASEGYFVFYANPHGSDGASNEFADIRGKYGTIDYDDLMRFVDQVLTDIPQLDASRLGVTGGSYGGFMTNWIIGHTNRFRAAASQRSISNWISFSQTSDIGPYFTADQQGATMDGDVEKLWFHSPLKYAKNVTTPTLFIHSDEDYRCPLSEGVQMLNALLDRDIEARMCVFHGENHDLSRSGKPQHRVRRLTEITNWMNDHLK</sequence>
<dbReference type="Proteomes" id="UP000308836">
    <property type="component" value="Unassembled WGS sequence"/>
</dbReference>
<organism evidence="1 2">
    <name type="scientific">Dubosiella muris</name>
    <dbReference type="NCBI Taxonomy" id="3038133"/>
    <lineage>
        <taxon>Bacteria</taxon>
        <taxon>Bacillati</taxon>
        <taxon>Bacillota</taxon>
        <taxon>Erysipelotrichia</taxon>
        <taxon>Erysipelotrichales</taxon>
        <taxon>Erysipelotrichaceae</taxon>
        <taxon>Dubosiella</taxon>
    </lineage>
</organism>
<name>A0AC61R687_9FIRM</name>
<reference evidence="1" key="1">
    <citation type="submission" date="2019-04" db="EMBL/GenBank/DDBJ databases">
        <title>Microbes associate with the intestines of laboratory mice.</title>
        <authorList>
            <person name="Navarre W."/>
            <person name="Wong E."/>
            <person name="Huang K."/>
            <person name="Tropini C."/>
            <person name="Ng K."/>
            <person name="Yu B."/>
        </authorList>
    </citation>
    <scope>NUCLEOTIDE SEQUENCE</scope>
    <source>
        <strain evidence="1">NM09_H32</strain>
    </source>
</reference>
<protein>
    <submittedName>
        <fullName evidence="1">S9 family peptidase</fullName>
    </submittedName>
</protein>
<comment type="caution">
    <text evidence="1">The sequence shown here is derived from an EMBL/GenBank/DDBJ whole genome shotgun (WGS) entry which is preliminary data.</text>
</comment>
<evidence type="ECO:0000313" key="2">
    <source>
        <dbReference type="Proteomes" id="UP000308836"/>
    </source>
</evidence>
<accession>A0AC61R687</accession>
<proteinExistence type="predicted"/>